<keyword evidence="1" id="KW-0175">Coiled coil</keyword>
<proteinExistence type="predicted"/>
<dbReference type="AlphaFoldDB" id="A0A0G0M1W1"/>
<feature type="coiled-coil region" evidence="1">
    <location>
        <begin position="185"/>
        <end position="242"/>
    </location>
</feature>
<gene>
    <name evidence="4" type="ORF">UT23_C0004G0017</name>
</gene>
<keyword evidence="2" id="KW-0472">Membrane</keyword>
<evidence type="ECO:0000313" key="5">
    <source>
        <dbReference type="Proteomes" id="UP000034325"/>
    </source>
</evidence>
<evidence type="ECO:0000313" key="4">
    <source>
        <dbReference type="EMBL" id="KKQ98178.1"/>
    </source>
</evidence>
<reference evidence="4 5" key="1">
    <citation type="journal article" date="2015" name="Nature">
        <title>rRNA introns, odd ribosomes, and small enigmatic genomes across a large radiation of phyla.</title>
        <authorList>
            <person name="Brown C.T."/>
            <person name="Hug L.A."/>
            <person name="Thomas B.C."/>
            <person name="Sharon I."/>
            <person name="Castelle C.J."/>
            <person name="Singh A."/>
            <person name="Wilkins M.J."/>
            <person name="Williams K.H."/>
            <person name="Banfield J.F."/>
        </authorList>
    </citation>
    <scope>NUCLEOTIDE SEQUENCE [LARGE SCALE GENOMIC DNA]</scope>
</reference>
<keyword evidence="2" id="KW-1133">Transmembrane helix</keyword>
<protein>
    <recommendedName>
        <fullName evidence="3">DUF4349 domain-containing protein</fullName>
    </recommendedName>
</protein>
<keyword evidence="2" id="KW-0812">Transmembrane</keyword>
<feature type="transmembrane region" description="Helical" evidence="2">
    <location>
        <begin position="12"/>
        <end position="37"/>
    </location>
</feature>
<dbReference type="Proteomes" id="UP000034325">
    <property type="component" value="Unassembled WGS sequence"/>
</dbReference>
<evidence type="ECO:0000256" key="1">
    <source>
        <dbReference type="SAM" id="Coils"/>
    </source>
</evidence>
<evidence type="ECO:0000256" key="2">
    <source>
        <dbReference type="SAM" id="Phobius"/>
    </source>
</evidence>
<name>A0A0G0M1W1_9BACT</name>
<dbReference type="EMBL" id="LBWA01000004">
    <property type="protein sequence ID" value="KKQ98178.1"/>
    <property type="molecule type" value="Genomic_DNA"/>
</dbReference>
<organism evidence="4 5">
    <name type="scientific">Candidatus Woesebacteria bacterium GW2011_GWA1_39_12</name>
    <dbReference type="NCBI Taxonomy" id="1618549"/>
    <lineage>
        <taxon>Bacteria</taxon>
        <taxon>Candidatus Woeseibacteriota</taxon>
    </lineage>
</organism>
<dbReference type="InterPro" id="IPR025645">
    <property type="entry name" value="DUF4349"/>
</dbReference>
<feature type="transmembrane region" description="Helical" evidence="2">
    <location>
        <begin position="283"/>
        <end position="304"/>
    </location>
</feature>
<sequence>MKVVEWVKRNRFLTIALLVVVYLLLNLFKVFFGVNILSLDIPNTSKSQYGSGGTVGISPGGSFDAPAAGISSPSLMPQYQQDYAPQPDVKDRLVVQESSLSLLVKDVTDVRNKIVSYAQQKGGYMVSSNVSNPQDAPTATVIVRVPSRDLEDSLKYFHSLSVKVVSENLVGHDVTDQYIDIDTRIAQIERTKARLETILDQATQITDITNLTQQVLSYQNQIDTLKGQQDALEKNAELAKLTIYISTDEIALPYQPSETFRPGVIFKLAVRSLIGFLRNIATFAIWVGVYTVIWVPVLAIYIFLRRWLKKRKTEVKLSN</sequence>
<evidence type="ECO:0000259" key="3">
    <source>
        <dbReference type="Pfam" id="PF14257"/>
    </source>
</evidence>
<feature type="domain" description="DUF4349" evidence="3">
    <location>
        <begin position="92"/>
        <end position="301"/>
    </location>
</feature>
<comment type="caution">
    <text evidence="4">The sequence shown here is derived from an EMBL/GenBank/DDBJ whole genome shotgun (WGS) entry which is preliminary data.</text>
</comment>
<accession>A0A0G0M1W1</accession>
<dbReference type="Pfam" id="PF14257">
    <property type="entry name" value="DUF4349"/>
    <property type="match status" value="1"/>
</dbReference>